<reference evidence="3" key="1">
    <citation type="submission" date="2025-08" db="UniProtKB">
        <authorList>
            <consortium name="RefSeq"/>
        </authorList>
    </citation>
    <scope>IDENTIFICATION</scope>
    <source>
        <tissue evidence="3">Whole larvae</tissue>
    </source>
</reference>
<keyword evidence="2" id="KW-1185">Reference proteome</keyword>
<dbReference type="InParanoid" id="A0A6J1WU65"/>
<dbReference type="Proteomes" id="UP001652740">
    <property type="component" value="Unplaced"/>
</dbReference>
<name>A0A6J1WU65_GALME</name>
<dbReference type="RefSeq" id="XP_026759494.3">
    <property type="nucleotide sequence ID" value="XM_026903693.3"/>
</dbReference>
<protein>
    <submittedName>
        <fullName evidence="3">Uncharacterized protein LOC113518727</fullName>
    </submittedName>
</protein>
<dbReference type="GeneID" id="113518727"/>
<evidence type="ECO:0000313" key="2">
    <source>
        <dbReference type="Proteomes" id="UP001652740"/>
    </source>
</evidence>
<feature type="signal peptide" evidence="1">
    <location>
        <begin position="1"/>
        <end position="26"/>
    </location>
</feature>
<accession>A0A6J1WU65</accession>
<organism evidence="2 3">
    <name type="scientific">Galleria mellonella</name>
    <name type="common">Greater wax moth</name>
    <dbReference type="NCBI Taxonomy" id="7137"/>
    <lineage>
        <taxon>Eukaryota</taxon>
        <taxon>Metazoa</taxon>
        <taxon>Ecdysozoa</taxon>
        <taxon>Arthropoda</taxon>
        <taxon>Hexapoda</taxon>
        <taxon>Insecta</taxon>
        <taxon>Pterygota</taxon>
        <taxon>Neoptera</taxon>
        <taxon>Endopterygota</taxon>
        <taxon>Lepidoptera</taxon>
        <taxon>Glossata</taxon>
        <taxon>Ditrysia</taxon>
        <taxon>Pyraloidea</taxon>
        <taxon>Pyralidae</taxon>
        <taxon>Galleriinae</taxon>
        <taxon>Galleria</taxon>
    </lineage>
</organism>
<dbReference type="AlphaFoldDB" id="A0A6J1WU65"/>
<evidence type="ECO:0000256" key="1">
    <source>
        <dbReference type="SAM" id="SignalP"/>
    </source>
</evidence>
<proteinExistence type="predicted"/>
<sequence length="308" mass="35700">MYCKQNCRSMFISVAGCLCLFSISVCYKTPEGMYSTVVTIIMFNHIISNINCVTVNQYTIPEIISKTRTELTPILITCSLNDIVIISAPVIDQRDVHYYLYRPNGGILKLNITHPNYAHSNNVQDTGEKKYSFIVIKYTKKAKRAIVSPLYNYRVFSVKNKGDDDVDLFAKNEKEMNLNDFMIGPLGENDHGNWVLCLYYKDLNDEWLEMFQVITIKIIESVTASVRRTKSRTEDTFHFSFSYPIRDLTSCELTAPVSTYDRYYERDVINWDTCGYVIKNITKNDEGMWRIMGVGRIVYETLAYLKYT</sequence>
<dbReference type="KEGG" id="gmw:113518727"/>
<evidence type="ECO:0000313" key="3">
    <source>
        <dbReference type="RefSeq" id="XP_026759494.3"/>
    </source>
</evidence>
<gene>
    <name evidence="3" type="primary">LOC113518727</name>
</gene>
<feature type="chain" id="PRO_5045035148" evidence="1">
    <location>
        <begin position="27"/>
        <end position="308"/>
    </location>
</feature>
<keyword evidence="1" id="KW-0732">Signal</keyword>